<name>A0A7S4FPH6_9EUGL</name>
<reference evidence="2" key="1">
    <citation type="submission" date="2021-01" db="EMBL/GenBank/DDBJ databases">
        <authorList>
            <person name="Corre E."/>
            <person name="Pelletier E."/>
            <person name="Niang G."/>
            <person name="Scheremetjew M."/>
            <person name="Finn R."/>
            <person name="Kale V."/>
            <person name="Holt S."/>
            <person name="Cochrane G."/>
            <person name="Meng A."/>
            <person name="Brown T."/>
            <person name="Cohen L."/>
        </authorList>
    </citation>
    <scope>NUCLEOTIDE SEQUENCE</scope>
    <source>
        <strain evidence="2">CCMP1594</strain>
    </source>
</reference>
<gene>
    <name evidence="2" type="ORF">EGYM00163_LOCUS18430</name>
</gene>
<dbReference type="AlphaFoldDB" id="A0A7S4FPH6"/>
<protein>
    <submittedName>
        <fullName evidence="2">Uncharacterized protein</fullName>
    </submittedName>
</protein>
<feature type="region of interest" description="Disordered" evidence="1">
    <location>
        <begin position="94"/>
        <end position="113"/>
    </location>
</feature>
<feature type="compositionally biased region" description="Polar residues" evidence="1">
    <location>
        <begin position="41"/>
        <end position="60"/>
    </location>
</feature>
<dbReference type="EMBL" id="HBJA01051951">
    <property type="protein sequence ID" value="CAE0807301.1"/>
    <property type="molecule type" value="Transcribed_RNA"/>
</dbReference>
<evidence type="ECO:0000256" key="1">
    <source>
        <dbReference type="SAM" id="MobiDB-lite"/>
    </source>
</evidence>
<evidence type="ECO:0000313" key="2">
    <source>
        <dbReference type="EMBL" id="CAE0807301.1"/>
    </source>
</evidence>
<accession>A0A7S4FPH6</accession>
<proteinExistence type="predicted"/>
<organism evidence="2">
    <name type="scientific">Eutreptiella gymnastica</name>
    <dbReference type="NCBI Taxonomy" id="73025"/>
    <lineage>
        <taxon>Eukaryota</taxon>
        <taxon>Discoba</taxon>
        <taxon>Euglenozoa</taxon>
        <taxon>Euglenida</taxon>
        <taxon>Spirocuta</taxon>
        <taxon>Euglenophyceae</taxon>
        <taxon>Eutreptiales</taxon>
        <taxon>Eutreptiaceae</taxon>
        <taxon>Eutreptiella</taxon>
    </lineage>
</organism>
<feature type="region of interest" description="Disordered" evidence="1">
    <location>
        <begin position="41"/>
        <end position="87"/>
    </location>
</feature>
<sequence length="113" mass="12207">MQVVWAGLEGWCGENRDGLRKSFDSAHQYFMQHHWSSAGNASQCLASNRPTPQSTASSPVSPAGLRAPRRYSSAVARNEGSKQVGEVQHTMSAPAPIWAGMSMSDSVAERGHH</sequence>